<protein>
    <recommendedName>
        <fullName evidence="7">Enoyl-CoA hydratase</fullName>
    </recommendedName>
</protein>
<dbReference type="InterPro" id="IPR051053">
    <property type="entry name" value="ECH/Chromodomain_protein"/>
</dbReference>
<accession>A0A1V2I7M1</accession>
<evidence type="ECO:0000313" key="6">
    <source>
        <dbReference type="Proteomes" id="UP000188929"/>
    </source>
</evidence>
<dbReference type="Gene3D" id="3.90.226.10">
    <property type="entry name" value="2-enoyl-CoA Hydratase, Chain A, domain 1"/>
    <property type="match status" value="1"/>
</dbReference>
<comment type="caution">
    <text evidence="5">The sequence shown here is derived from an EMBL/GenBank/DDBJ whole genome shotgun (WGS) entry which is preliminary data.</text>
</comment>
<evidence type="ECO:0000256" key="1">
    <source>
        <dbReference type="ARBA" id="ARBA00004275"/>
    </source>
</evidence>
<dbReference type="PANTHER" id="PTHR43684">
    <property type="match status" value="1"/>
</dbReference>
<dbReference type="SUPFAM" id="SSF52096">
    <property type="entry name" value="ClpP/crotonase"/>
    <property type="match status" value="1"/>
</dbReference>
<evidence type="ECO:0000313" key="5">
    <source>
        <dbReference type="EMBL" id="ONH27741.1"/>
    </source>
</evidence>
<dbReference type="InterPro" id="IPR029045">
    <property type="entry name" value="ClpP/crotonase-like_dom_sf"/>
</dbReference>
<dbReference type="STRING" id="1834516.BL253_21060"/>
<proteinExistence type="predicted"/>
<dbReference type="RefSeq" id="WP_076818910.1">
    <property type="nucleotide sequence ID" value="NZ_MOMC01000044.1"/>
</dbReference>
<evidence type="ECO:0000256" key="4">
    <source>
        <dbReference type="SAM" id="MobiDB-lite"/>
    </source>
</evidence>
<dbReference type="Pfam" id="PF00378">
    <property type="entry name" value="ECH_1"/>
    <property type="match status" value="1"/>
</dbReference>
<feature type="compositionally biased region" description="Low complexity" evidence="4">
    <location>
        <begin position="46"/>
        <end position="67"/>
    </location>
</feature>
<keyword evidence="6" id="KW-1185">Reference proteome</keyword>
<evidence type="ECO:0008006" key="7">
    <source>
        <dbReference type="Google" id="ProtNLM"/>
    </source>
</evidence>
<dbReference type="GO" id="GO:0004165">
    <property type="term" value="F:delta(3)-delta(2)-enoyl-CoA isomerase activity"/>
    <property type="evidence" value="ECO:0007669"/>
    <property type="project" value="UniProtKB-ARBA"/>
</dbReference>
<evidence type="ECO:0000256" key="3">
    <source>
        <dbReference type="ARBA" id="ARBA00023235"/>
    </source>
</evidence>
<keyword evidence="2" id="KW-0576">Peroxisome</keyword>
<evidence type="ECO:0000256" key="2">
    <source>
        <dbReference type="ARBA" id="ARBA00023140"/>
    </source>
</evidence>
<keyword evidence="3" id="KW-0413">Isomerase</keyword>
<sequence length="343" mass="35173">MPETTAAPHATHEPESKAAELKVAELKVAESQPTGSESAESEPAESAEPALGAAPEAAAPTTSGDLLLTSTTGRVRLLTLNRPRQANAFSSGLYLAAAEGLRAAAGDDAIGAVVLTGAGKYFSAGTDLVEMAAQASTVAAGNAETTETAKATKATEETEAAGTTGGGPFNAFLDALTTFPKPLLAAVNGVGVGLGLTMLAHCDIVLISEEARLLAPFTTMGVAPEAGSSYLLPRRMGRQRAARALLAAEWISAAEAVETGLALRVCPAETLLAETLALASTIADKPLASVLATTRLIRDAERAGIERARQAESTAFRELMRRPDLGTAILDRLGPSTGDERRS</sequence>
<dbReference type="EMBL" id="MOMC01000044">
    <property type="protein sequence ID" value="ONH27741.1"/>
    <property type="molecule type" value="Genomic_DNA"/>
</dbReference>
<feature type="region of interest" description="Disordered" evidence="4">
    <location>
        <begin position="25"/>
        <end position="67"/>
    </location>
</feature>
<comment type="subcellular location">
    <subcellularLocation>
        <location evidence="1">Peroxisome</location>
    </subcellularLocation>
</comment>
<reference evidence="6" key="1">
    <citation type="submission" date="2016-10" db="EMBL/GenBank/DDBJ databases">
        <title>Frankia sp. NRRL B-16386 Genome sequencing.</title>
        <authorList>
            <person name="Ghodhbane-Gtari F."/>
            <person name="Swanson E."/>
            <person name="Gueddou A."/>
            <person name="Hezbri K."/>
            <person name="Ktari K."/>
            <person name="Nouioui I."/>
            <person name="Morris K."/>
            <person name="Simpson S."/>
            <person name="Abebe-Akele F."/>
            <person name="Thomas K."/>
            <person name="Gtari M."/>
            <person name="Tisa L.S."/>
        </authorList>
    </citation>
    <scope>NUCLEOTIDE SEQUENCE [LARGE SCALE GENOMIC DNA]</scope>
    <source>
        <strain evidence="6">NRRL B-16386</strain>
    </source>
</reference>
<dbReference type="CDD" id="cd06558">
    <property type="entry name" value="crotonase-like"/>
    <property type="match status" value="1"/>
</dbReference>
<dbReference type="InterPro" id="IPR001753">
    <property type="entry name" value="Enoyl-CoA_hydra/iso"/>
</dbReference>
<gene>
    <name evidence="5" type="ORF">BL253_21060</name>
</gene>
<organism evidence="5 6">
    <name type="scientific">Pseudofrankia asymbiotica</name>
    <dbReference type="NCBI Taxonomy" id="1834516"/>
    <lineage>
        <taxon>Bacteria</taxon>
        <taxon>Bacillati</taxon>
        <taxon>Actinomycetota</taxon>
        <taxon>Actinomycetes</taxon>
        <taxon>Frankiales</taxon>
        <taxon>Frankiaceae</taxon>
        <taxon>Pseudofrankia</taxon>
    </lineage>
</organism>
<dbReference type="AlphaFoldDB" id="A0A1V2I7M1"/>
<name>A0A1V2I7M1_9ACTN</name>
<dbReference type="Proteomes" id="UP000188929">
    <property type="component" value="Unassembled WGS sequence"/>
</dbReference>
<dbReference type="OrthoDB" id="9797151at2"/>
<dbReference type="PANTHER" id="PTHR43684:SF1">
    <property type="entry name" value="ENOYL-COA DELTA ISOMERASE 2"/>
    <property type="match status" value="1"/>
</dbReference>